<evidence type="ECO:0000256" key="7">
    <source>
        <dbReference type="ARBA" id="ARBA00023136"/>
    </source>
</evidence>
<feature type="domain" description="TonB-dependent receptor plug" evidence="12">
    <location>
        <begin position="18"/>
        <end position="122"/>
    </location>
</feature>
<keyword evidence="6 10" id="KW-0798">TonB box</keyword>
<proteinExistence type="inferred from homology"/>
<name>A0ABY6M283_9FLAO</name>
<keyword evidence="9" id="KW-0998">Cell outer membrane</keyword>
<dbReference type="Gene3D" id="2.170.130.10">
    <property type="entry name" value="TonB-dependent receptor, plug domain"/>
    <property type="match status" value="1"/>
</dbReference>
<evidence type="ECO:0000256" key="8">
    <source>
        <dbReference type="ARBA" id="ARBA00023170"/>
    </source>
</evidence>
<keyword evidence="7 10" id="KW-0472">Membrane</keyword>
<dbReference type="PANTHER" id="PTHR30069">
    <property type="entry name" value="TONB-DEPENDENT OUTER MEMBRANE RECEPTOR"/>
    <property type="match status" value="1"/>
</dbReference>
<dbReference type="PANTHER" id="PTHR30069:SF29">
    <property type="entry name" value="HEMOGLOBIN AND HEMOGLOBIN-HAPTOGLOBIN-BINDING PROTEIN 1-RELATED"/>
    <property type="match status" value="1"/>
</dbReference>
<evidence type="ECO:0000259" key="11">
    <source>
        <dbReference type="Pfam" id="PF00593"/>
    </source>
</evidence>
<dbReference type="InterPro" id="IPR012910">
    <property type="entry name" value="Plug_dom"/>
</dbReference>
<keyword evidence="5" id="KW-0732">Signal</keyword>
<evidence type="ECO:0000256" key="10">
    <source>
        <dbReference type="RuleBase" id="RU003357"/>
    </source>
</evidence>
<dbReference type="EMBL" id="CP081495">
    <property type="protein sequence ID" value="UYW02645.1"/>
    <property type="molecule type" value="Genomic_DNA"/>
</dbReference>
<dbReference type="Proteomes" id="UP001163328">
    <property type="component" value="Chromosome"/>
</dbReference>
<keyword evidence="4" id="KW-0812">Transmembrane</keyword>
<dbReference type="Pfam" id="PF07715">
    <property type="entry name" value="Plug"/>
    <property type="match status" value="1"/>
</dbReference>
<keyword evidence="2" id="KW-0813">Transport</keyword>
<evidence type="ECO:0000313" key="14">
    <source>
        <dbReference type="Proteomes" id="UP001163328"/>
    </source>
</evidence>
<keyword evidence="14" id="KW-1185">Reference proteome</keyword>
<evidence type="ECO:0000256" key="3">
    <source>
        <dbReference type="ARBA" id="ARBA00022452"/>
    </source>
</evidence>
<keyword evidence="8 13" id="KW-0675">Receptor</keyword>
<dbReference type="SUPFAM" id="SSF56935">
    <property type="entry name" value="Porins"/>
    <property type="match status" value="1"/>
</dbReference>
<reference evidence="13" key="1">
    <citation type="submission" date="2021-08" db="EMBL/GenBank/DDBJ databases">
        <title>Flavobacterium sp. strain CC-SYL302.</title>
        <authorList>
            <person name="Lin S.-Y."/>
            <person name="Lee T.-H."/>
            <person name="Young C.-C."/>
        </authorList>
    </citation>
    <scope>NUCLEOTIDE SEQUENCE</scope>
    <source>
        <strain evidence="13">CC-SYL302</strain>
    </source>
</reference>
<dbReference type="Pfam" id="PF00593">
    <property type="entry name" value="TonB_dep_Rec_b-barrel"/>
    <property type="match status" value="1"/>
</dbReference>
<dbReference type="Gene3D" id="2.40.170.20">
    <property type="entry name" value="TonB-dependent receptor, beta-barrel domain"/>
    <property type="match status" value="1"/>
</dbReference>
<evidence type="ECO:0000259" key="12">
    <source>
        <dbReference type="Pfam" id="PF07715"/>
    </source>
</evidence>
<dbReference type="InterPro" id="IPR037066">
    <property type="entry name" value="Plug_dom_sf"/>
</dbReference>
<evidence type="ECO:0000256" key="4">
    <source>
        <dbReference type="ARBA" id="ARBA00022692"/>
    </source>
</evidence>
<evidence type="ECO:0000256" key="5">
    <source>
        <dbReference type="ARBA" id="ARBA00022729"/>
    </source>
</evidence>
<organism evidence="13 14">
    <name type="scientific">Flavobacterium agricola</name>
    <dbReference type="NCBI Taxonomy" id="2870839"/>
    <lineage>
        <taxon>Bacteria</taxon>
        <taxon>Pseudomonadati</taxon>
        <taxon>Bacteroidota</taxon>
        <taxon>Flavobacteriia</taxon>
        <taxon>Flavobacteriales</taxon>
        <taxon>Flavobacteriaceae</taxon>
        <taxon>Flavobacterium</taxon>
    </lineage>
</organism>
<sequence length="673" mass="76654">MDDLIITGQFNPQAVNKSIYDVQVITREMIDRQAGNNLADLLNQNLNIVIIPNASTGKSTGNMLGLDAQYFKILVDNIPLINEEGLGSNVDLTQINLDDIQRIEIVEGSMGVEYGSNAIAGVINIITKKGSTYKWSFTPMIQEETVGSEYNLKDKGRHIKSLKIEHNLTDRIYVNAIYTRNNFKGLWSDKKGENYGINDGLRGYEWLPKEQNTVKAMIRYKSDNYNLFYKFEGFFEQVDRYNNTVLENYNPITQTSNPTAKDAVFNSKRYVHHINAFGRFNDLFNYDVSFSLQDQKKSVEDYVYLIKQDAKTDVSKYDFQSRKGFYSRGSISNFLVKKSFDFQLGYELSSLKGFASPYSGDYKTPVSRNLDNYDFYASSEITLSDKLSVRPGARIMISPLFSNQLAWSFSAKYNLPKNYELRAIYGNSPRLPNFDELYSYFVDSNHDIQGNEKLSPEKGQSVFLSVKRQFEHQKLTLLPKLTLWYMDVSDRIDLAVVNQSPLRYSYVNVSSYQSFGSTLQSKIKYKNLSGGAGVTFSGVAQQIDDRPSDTHHFLYAIQANLNAAYTLHKTQTTLSLFLKYNGQTYQYVAKQENFGDVVYEKGKQNGYAWFDASIHQPFLNKNLHVTLGARNLFDVTSVRTSAIEGGTHNGPASNLTLGYGRSYFLKLLYNLNI</sequence>
<comment type="subcellular location">
    <subcellularLocation>
        <location evidence="1">Cell outer membrane</location>
        <topology evidence="1">Multi-pass membrane protein</topology>
    </subcellularLocation>
</comment>
<accession>A0ABY6M283</accession>
<dbReference type="InterPro" id="IPR039426">
    <property type="entry name" value="TonB-dep_rcpt-like"/>
</dbReference>
<comment type="similarity">
    <text evidence="10">Belongs to the TonB-dependent receptor family.</text>
</comment>
<evidence type="ECO:0000256" key="9">
    <source>
        <dbReference type="ARBA" id="ARBA00023237"/>
    </source>
</evidence>
<dbReference type="InterPro" id="IPR036942">
    <property type="entry name" value="Beta-barrel_TonB_sf"/>
</dbReference>
<evidence type="ECO:0000256" key="6">
    <source>
        <dbReference type="ARBA" id="ARBA00023077"/>
    </source>
</evidence>
<keyword evidence="3" id="KW-1134">Transmembrane beta strand</keyword>
<dbReference type="InterPro" id="IPR000531">
    <property type="entry name" value="Beta-barrel_TonB"/>
</dbReference>
<gene>
    <name evidence="13" type="ORF">K5I29_11170</name>
</gene>
<evidence type="ECO:0000256" key="2">
    <source>
        <dbReference type="ARBA" id="ARBA00022448"/>
    </source>
</evidence>
<evidence type="ECO:0000256" key="1">
    <source>
        <dbReference type="ARBA" id="ARBA00004571"/>
    </source>
</evidence>
<protein>
    <submittedName>
        <fullName evidence="13">TonB-dependent receptor</fullName>
    </submittedName>
</protein>
<evidence type="ECO:0000313" key="13">
    <source>
        <dbReference type="EMBL" id="UYW02645.1"/>
    </source>
</evidence>
<feature type="domain" description="TonB-dependent receptor-like beta-barrel" evidence="11">
    <location>
        <begin position="219"/>
        <end position="632"/>
    </location>
</feature>